<dbReference type="PANTHER" id="PTHR48090">
    <property type="entry name" value="UNDECAPRENYL-PHOSPHATE 4-DEOXY-4-FORMAMIDO-L-ARABINOSE TRANSFERASE-RELATED"/>
    <property type="match status" value="1"/>
</dbReference>
<evidence type="ECO:0000313" key="4">
    <source>
        <dbReference type="Proteomes" id="UP000319353"/>
    </source>
</evidence>
<gene>
    <name evidence="3" type="ORF">E6H01_11495</name>
</gene>
<dbReference type="CDD" id="cd04179">
    <property type="entry name" value="DPM_DPG-synthase_like"/>
    <property type="match status" value="1"/>
</dbReference>
<feature type="region of interest" description="Disordered" evidence="1">
    <location>
        <begin position="1"/>
        <end position="41"/>
    </location>
</feature>
<comment type="caution">
    <text evidence="3">The sequence shown here is derived from an EMBL/GenBank/DDBJ whole genome shotgun (WGS) entry which is preliminary data.</text>
</comment>
<sequence>MGALAPPPSAHDAAAEPHRGGIPGRRSQSRPGRPRLPRPGEGCLQMTKVSVILPTYNEAGNIIDLVNAIIQQIPRDYDYEIIVVDDNSPDNTHGLVRETFQANPKVVPVLRTVDRGFAKSIREGIERAGGDRIVVMDTDFTHDPAEIPRLLHVLPGRQHAGRQALHRQHALQLDSTGRVEDTGPGQPGRVFHHPESRHPAPPPGRDLLRVRRIFLPPHSPWAAARDVHCRDPRGVSNPKGGDEQVEFWEVPIHVHGGRNQADARAHEGEKGSPALIWLTWSLADRAGSGRQTRTIRGYPTGSSPPILLRARGRTAVPRPGSWLP</sequence>
<protein>
    <submittedName>
        <fullName evidence="3">Glycosyltransferase family 2 protein</fullName>
    </submittedName>
</protein>
<dbReference type="EMBL" id="VBAL01000144">
    <property type="protein sequence ID" value="TMI99061.1"/>
    <property type="molecule type" value="Genomic_DNA"/>
</dbReference>
<dbReference type="Pfam" id="PF00535">
    <property type="entry name" value="Glycos_transf_2"/>
    <property type="match status" value="1"/>
</dbReference>
<dbReference type="InterPro" id="IPR001173">
    <property type="entry name" value="Glyco_trans_2-like"/>
</dbReference>
<feature type="domain" description="Glycosyltransferase 2-like" evidence="2">
    <location>
        <begin position="50"/>
        <end position="153"/>
    </location>
</feature>
<accession>A0A537KTI5</accession>
<dbReference type="InterPro" id="IPR029044">
    <property type="entry name" value="Nucleotide-diphossugar_trans"/>
</dbReference>
<dbReference type="Gene3D" id="3.90.550.10">
    <property type="entry name" value="Spore Coat Polysaccharide Biosynthesis Protein SpsA, Chain A"/>
    <property type="match status" value="1"/>
</dbReference>
<reference evidence="3 4" key="1">
    <citation type="journal article" date="2019" name="Nat. Microbiol.">
        <title>Mediterranean grassland soil C-N compound turnover is dependent on rainfall and depth, and is mediated by genomically divergent microorganisms.</title>
        <authorList>
            <person name="Diamond S."/>
            <person name="Andeer P.F."/>
            <person name="Li Z."/>
            <person name="Crits-Christoph A."/>
            <person name="Burstein D."/>
            <person name="Anantharaman K."/>
            <person name="Lane K.R."/>
            <person name="Thomas B.C."/>
            <person name="Pan C."/>
            <person name="Northen T.R."/>
            <person name="Banfield J.F."/>
        </authorList>
    </citation>
    <scope>NUCLEOTIDE SEQUENCE [LARGE SCALE GENOMIC DNA]</scope>
    <source>
        <strain evidence="3">NP_4</strain>
    </source>
</reference>
<feature type="region of interest" description="Disordered" evidence="1">
    <location>
        <begin position="175"/>
        <end position="205"/>
    </location>
</feature>
<evidence type="ECO:0000256" key="1">
    <source>
        <dbReference type="SAM" id="MobiDB-lite"/>
    </source>
</evidence>
<dbReference type="InterPro" id="IPR050256">
    <property type="entry name" value="Glycosyltransferase_2"/>
</dbReference>
<evidence type="ECO:0000313" key="3">
    <source>
        <dbReference type="EMBL" id="TMI99061.1"/>
    </source>
</evidence>
<dbReference type="Proteomes" id="UP000319353">
    <property type="component" value="Unassembled WGS sequence"/>
</dbReference>
<keyword evidence="3" id="KW-0808">Transferase</keyword>
<dbReference type="GO" id="GO:0016740">
    <property type="term" value="F:transferase activity"/>
    <property type="evidence" value="ECO:0007669"/>
    <property type="project" value="UniProtKB-KW"/>
</dbReference>
<dbReference type="AlphaFoldDB" id="A0A537KTI5"/>
<name>A0A537KTI5_9BACT</name>
<dbReference type="SUPFAM" id="SSF53448">
    <property type="entry name" value="Nucleotide-diphospho-sugar transferases"/>
    <property type="match status" value="1"/>
</dbReference>
<dbReference type="PANTHER" id="PTHR48090:SF7">
    <property type="entry name" value="RFBJ PROTEIN"/>
    <property type="match status" value="1"/>
</dbReference>
<organism evidence="3 4">
    <name type="scientific">Candidatus Segetimicrobium genomatis</name>
    <dbReference type="NCBI Taxonomy" id="2569760"/>
    <lineage>
        <taxon>Bacteria</taxon>
        <taxon>Bacillati</taxon>
        <taxon>Candidatus Sysuimicrobiota</taxon>
        <taxon>Candidatus Sysuimicrobiia</taxon>
        <taxon>Candidatus Sysuimicrobiales</taxon>
        <taxon>Candidatus Segetimicrobiaceae</taxon>
        <taxon>Candidatus Segetimicrobium</taxon>
    </lineage>
</organism>
<evidence type="ECO:0000259" key="2">
    <source>
        <dbReference type="Pfam" id="PF00535"/>
    </source>
</evidence>
<proteinExistence type="predicted"/>